<dbReference type="AlphaFoldDB" id="A0A8J6MYF7"/>
<evidence type="ECO:0000313" key="1">
    <source>
        <dbReference type="EMBL" id="MBC8176366.1"/>
    </source>
</evidence>
<comment type="caution">
    <text evidence="1">The sequence shown here is derived from an EMBL/GenBank/DDBJ whole genome shotgun (WGS) entry which is preliminary data.</text>
</comment>
<name>A0A8J6MYF7_9DELT</name>
<proteinExistence type="predicted"/>
<accession>A0A8J6MYF7</accession>
<organism evidence="1 2">
    <name type="scientific">Candidatus Desulfacyla euxinica</name>
    <dbReference type="NCBI Taxonomy" id="2841693"/>
    <lineage>
        <taxon>Bacteria</taxon>
        <taxon>Deltaproteobacteria</taxon>
        <taxon>Candidatus Desulfacyla</taxon>
    </lineage>
</organism>
<sequence>MEKVLSITARLEDKRRKQQVEAYRDKFEAVQRVLQCSSCHFKCAMCGCHTKRAESSSPPSIDSIESTLCESCRSEFEAFQEISTKGRTEPDMFWRNNEWIELWARWLDYQHSINKFRNSFDFKQLTD</sequence>
<dbReference type="Proteomes" id="UP000650524">
    <property type="component" value="Unassembled WGS sequence"/>
</dbReference>
<reference evidence="1 2" key="1">
    <citation type="submission" date="2020-08" db="EMBL/GenBank/DDBJ databases">
        <title>Bridging the membrane lipid divide: bacteria of the FCB group superphylum have the potential to synthesize archaeal ether lipids.</title>
        <authorList>
            <person name="Villanueva L."/>
            <person name="Von Meijenfeldt F.A.B."/>
            <person name="Westbye A.B."/>
            <person name="Yadav S."/>
            <person name="Hopmans E.C."/>
            <person name="Dutilh B.E."/>
            <person name="Sinninghe Damste J.S."/>
        </authorList>
    </citation>
    <scope>NUCLEOTIDE SEQUENCE [LARGE SCALE GENOMIC DNA]</scope>
    <source>
        <strain evidence="1">NIOZ-UU27</strain>
    </source>
</reference>
<protein>
    <submittedName>
        <fullName evidence="1">Uncharacterized protein</fullName>
    </submittedName>
</protein>
<evidence type="ECO:0000313" key="2">
    <source>
        <dbReference type="Proteomes" id="UP000650524"/>
    </source>
</evidence>
<dbReference type="EMBL" id="JACNJD010000129">
    <property type="protein sequence ID" value="MBC8176366.1"/>
    <property type="molecule type" value="Genomic_DNA"/>
</dbReference>
<gene>
    <name evidence="1" type="ORF">H8E19_03100</name>
</gene>